<gene>
    <name evidence="1" type="ORF">MJG53_002220</name>
</gene>
<evidence type="ECO:0000313" key="2">
    <source>
        <dbReference type="Proteomes" id="UP001057279"/>
    </source>
</evidence>
<name>A0ACB9VNY5_9CETA</name>
<accession>A0ACB9VNY5</accession>
<reference evidence="1" key="1">
    <citation type="submission" date="2022-03" db="EMBL/GenBank/DDBJ databases">
        <title>Genomic analyses of argali, domestic sheep and their hybrids provide insights into chromosomal evolution, heterosis and genetic basis of agronomic traits.</title>
        <authorList>
            <person name="Li M."/>
        </authorList>
    </citation>
    <scope>NUCLEOTIDE SEQUENCE</scope>
    <source>
        <strain evidence="1">F1 hybrid</strain>
    </source>
</reference>
<protein>
    <submittedName>
        <fullName evidence="1">Uncharacterized protein</fullName>
    </submittedName>
</protein>
<organism evidence="1 2">
    <name type="scientific">Ovis ammon polii x Ovis aries</name>
    <dbReference type="NCBI Taxonomy" id="2918886"/>
    <lineage>
        <taxon>Eukaryota</taxon>
        <taxon>Metazoa</taxon>
        <taxon>Chordata</taxon>
        <taxon>Craniata</taxon>
        <taxon>Vertebrata</taxon>
        <taxon>Euteleostomi</taxon>
        <taxon>Mammalia</taxon>
        <taxon>Eutheria</taxon>
        <taxon>Laurasiatheria</taxon>
        <taxon>Artiodactyla</taxon>
        <taxon>Ruminantia</taxon>
        <taxon>Pecora</taxon>
        <taxon>Bovidae</taxon>
        <taxon>Caprinae</taxon>
        <taxon>Ovis</taxon>
    </lineage>
</organism>
<keyword evidence="2" id="KW-1185">Reference proteome</keyword>
<dbReference type="Proteomes" id="UP001057279">
    <property type="component" value="Linkage Group LG01"/>
</dbReference>
<comment type="caution">
    <text evidence="1">The sequence shown here is derived from an EMBL/GenBank/DDBJ whole genome shotgun (WGS) entry which is preliminary data.</text>
</comment>
<proteinExistence type="predicted"/>
<evidence type="ECO:0000313" key="1">
    <source>
        <dbReference type="EMBL" id="KAI4591171.1"/>
    </source>
</evidence>
<dbReference type="EMBL" id="CM043026">
    <property type="protein sequence ID" value="KAI4591171.1"/>
    <property type="molecule type" value="Genomic_DNA"/>
</dbReference>
<sequence length="223" mass="25324">MLRFSEPSLEGESAFIFGHYDYFEMYLEGKPGLQERIIFRVSIIAASLEIKLPWWLENISVMSPDSDLIIESSNEELCNDSLPCAGQPLATVDAENITEMRPIDGPLDDSNRYCNRSADGKKPGGWIKENRHILMRDNEISFSCNSTSTLAKLEKSALPEQNGIPEPTVSESFRKKNLSALVKQMLITKMKGQLKISFEFRQFWGPYNSYSGLTCQFSEKRMS</sequence>